<dbReference type="eggNOG" id="ENOG5033D3E">
    <property type="taxonomic scope" value="Bacteria"/>
</dbReference>
<evidence type="ECO:0000256" key="1">
    <source>
        <dbReference type="SAM" id="Phobius"/>
    </source>
</evidence>
<dbReference type="AlphaFoldDB" id="A4CGP9"/>
<protein>
    <submittedName>
        <fullName evidence="2">Uncharacterized protein</fullName>
    </submittedName>
</protein>
<dbReference type="Proteomes" id="UP000009049">
    <property type="component" value="Chromosome"/>
</dbReference>
<keyword evidence="1" id="KW-0812">Transmembrane</keyword>
<organism evidence="2 3">
    <name type="scientific">Robiginitalea biformata (strain ATCC BAA-864 / DSM 15991 / KCTC 12146 / HTCC2501)</name>
    <dbReference type="NCBI Taxonomy" id="313596"/>
    <lineage>
        <taxon>Bacteria</taxon>
        <taxon>Pseudomonadati</taxon>
        <taxon>Bacteroidota</taxon>
        <taxon>Flavobacteriia</taxon>
        <taxon>Flavobacteriales</taxon>
        <taxon>Flavobacteriaceae</taxon>
        <taxon>Robiginitalea</taxon>
    </lineage>
</organism>
<dbReference type="KEGG" id="rbi:RB2501_04395"/>
<proteinExistence type="predicted"/>
<accession>A4CGP9</accession>
<gene>
    <name evidence="2" type="ordered locus">RB2501_04395</name>
</gene>
<dbReference type="EMBL" id="CP001712">
    <property type="protein sequence ID" value="EAR16107.1"/>
    <property type="molecule type" value="Genomic_DNA"/>
</dbReference>
<reference evidence="2 3" key="1">
    <citation type="journal article" date="2009" name="J. Bacteriol.">
        <title>Complete genome sequence of Robiginitalea biformata HTCC2501.</title>
        <authorList>
            <person name="Oh H.M."/>
            <person name="Giovannoni S.J."/>
            <person name="Lee K."/>
            <person name="Ferriera S."/>
            <person name="Johnson J."/>
            <person name="Cho J.C."/>
        </authorList>
    </citation>
    <scope>NUCLEOTIDE SEQUENCE [LARGE SCALE GENOMIC DNA]</scope>
    <source>
        <strain evidence="3">ATCC BAA-864 / HTCC2501 / KCTC 12146</strain>
    </source>
</reference>
<evidence type="ECO:0000313" key="3">
    <source>
        <dbReference type="Proteomes" id="UP000009049"/>
    </source>
</evidence>
<keyword evidence="1" id="KW-0472">Membrane</keyword>
<dbReference type="HOGENOM" id="CLU_179841_0_0_10"/>
<keyword evidence="3" id="KW-1185">Reference proteome</keyword>
<dbReference type="STRING" id="313596.RB2501_04395"/>
<keyword evidence="1" id="KW-1133">Transmembrane helix</keyword>
<feature type="transmembrane region" description="Helical" evidence="1">
    <location>
        <begin position="12"/>
        <end position="35"/>
    </location>
</feature>
<sequence length="93" mass="10058">MEMENEALLNEWLIGLALVSVIVVIAAVLLILVWLAAKRILRLAGAALEIVTQIKNNTNSIWELETTNNVAAGIQKEAEAIEAHATLVAEALE</sequence>
<evidence type="ECO:0000313" key="2">
    <source>
        <dbReference type="EMBL" id="EAR16107.1"/>
    </source>
</evidence>
<name>A4CGP9_ROBBH</name>